<evidence type="ECO:0000313" key="8">
    <source>
        <dbReference type="Proteomes" id="UP000233750"/>
    </source>
</evidence>
<name>A0A2N3WZX5_9PSEU</name>
<feature type="transmembrane region" description="Helical" evidence="6">
    <location>
        <begin position="280"/>
        <end position="298"/>
    </location>
</feature>
<evidence type="ECO:0000256" key="1">
    <source>
        <dbReference type="ARBA" id="ARBA00004651"/>
    </source>
</evidence>
<dbReference type="GO" id="GO:0005886">
    <property type="term" value="C:plasma membrane"/>
    <property type="evidence" value="ECO:0007669"/>
    <property type="project" value="UniProtKB-SubCell"/>
</dbReference>
<evidence type="ECO:0000256" key="4">
    <source>
        <dbReference type="ARBA" id="ARBA00022989"/>
    </source>
</evidence>
<dbReference type="AlphaFoldDB" id="A0A2N3WZX5"/>
<dbReference type="GO" id="GO:0022857">
    <property type="term" value="F:transmembrane transporter activity"/>
    <property type="evidence" value="ECO:0007669"/>
    <property type="project" value="InterPro"/>
</dbReference>
<dbReference type="CDD" id="cd06173">
    <property type="entry name" value="MFS_MefA_like"/>
    <property type="match status" value="1"/>
</dbReference>
<evidence type="ECO:0000256" key="6">
    <source>
        <dbReference type="SAM" id="Phobius"/>
    </source>
</evidence>
<accession>A0A2N3WZX5</accession>
<feature type="transmembrane region" description="Helical" evidence="6">
    <location>
        <begin position="335"/>
        <end position="352"/>
    </location>
</feature>
<dbReference type="PANTHER" id="PTHR23513:SF6">
    <property type="entry name" value="MAJOR FACILITATOR SUPERFAMILY ASSOCIATED DOMAIN-CONTAINING PROTEIN"/>
    <property type="match status" value="1"/>
</dbReference>
<evidence type="ECO:0000256" key="3">
    <source>
        <dbReference type="ARBA" id="ARBA00022692"/>
    </source>
</evidence>
<keyword evidence="3 6" id="KW-0812">Transmembrane</keyword>
<feature type="transmembrane region" description="Helical" evidence="6">
    <location>
        <begin position="39"/>
        <end position="63"/>
    </location>
</feature>
<dbReference type="SUPFAM" id="SSF103473">
    <property type="entry name" value="MFS general substrate transporter"/>
    <property type="match status" value="1"/>
</dbReference>
<dbReference type="Gene3D" id="1.20.1250.20">
    <property type="entry name" value="MFS general substrate transporter like domains"/>
    <property type="match status" value="1"/>
</dbReference>
<keyword evidence="8" id="KW-1185">Reference proteome</keyword>
<comment type="subcellular location">
    <subcellularLocation>
        <location evidence="1">Cell membrane</location>
        <topology evidence="1">Multi-pass membrane protein</topology>
    </subcellularLocation>
</comment>
<feature type="transmembrane region" description="Helical" evidence="6">
    <location>
        <begin position="69"/>
        <end position="89"/>
    </location>
</feature>
<evidence type="ECO:0000313" key="7">
    <source>
        <dbReference type="EMBL" id="PKV99407.1"/>
    </source>
</evidence>
<keyword evidence="4 6" id="KW-1133">Transmembrane helix</keyword>
<comment type="caution">
    <text evidence="7">The sequence shown here is derived from an EMBL/GenBank/DDBJ whole genome shotgun (WGS) entry which is preliminary data.</text>
</comment>
<evidence type="ECO:0000256" key="2">
    <source>
        <dbReference type="ARBA" id="ARBA00022475"/>
    </source>
</evidence>
<sequence>MVFARKAHLVRLHRALPGPKRSWHSALVANLGRDFARLWCAYAISTAGSTVGAGALGLVAVLVLDAPAWQVSLITAISAAASAVLAFPLGPRVEFARKRPAMIAGDLVRCAALASVPLAAALHVLTMPQLYAVDIVVATAAVVFSAASGAHLKALVGPHERAVALSRFESTDWICWSAGPPLGGVLISGLGATATMLIDAFSFLLSALGIRRLRTPEPPPVVAKGPSRRGFTDGWRYLLRSPELRPLFFNSVLFSGAVLWVTPLQTVLMLRDLGFAPWEYGLVLGVPCLGGLLGARLAPTLSSRYDAQKVLLWTSFARAPWLLALPFAIPGAGGVALLIAANFGLLLVAGIFNPTYSAYRLSLIDDTVLTRTLTAWSTGTRTAKPIFVTLGGIAAGVLSVRFSLGIGAVLCLLSAAALPARRAA</sequence>
<dbReference type="InterPro" id="IPR036259">
    <property type="entry name" value="MFS_trans_sf"/>
</dbReference>
<dbReference type="OrthoDB" id="3811961at2"/>
<dbReference type="Proteomes" id="UP000233750">
    <property type="component" value="Unassembled WGS sequence"/>
</dbReference>
<feature type="transmembrane region" description="Helical" evidence="6">
    <location>
        <begin position="101"/>
        <end position="125"/>
    </location>
</feature>
<reference evidence="7 8" key="1">
    <citation type="submission" date="2017-12" db="EMBL/GenBank/DDBJ databases">
        <title>Sequencing the genomes of 1000 Actinobacteria strains.</title>
        <authorList>
            <person name="Klenk H.-P."/>
        </authorList>
    </citation>
    <scope>NUCLEOTIDE SEQUENCE [LARGE SCALE GENOMIC DNA]</scope>
    <source>
        <strain evidence="7 8">DSM 45165</strain>
    </source>
</reference>
<evidence type="ECO:0000256" key="5">
    <source>
        <dbReference type="ARBA" id="ARBA00023136"/>
    </source>
</evidence>
<dbReference type="InterPro" id="IPR011701">
    <property type="entry name" value="MFS"/>
</dbReference>
<keyword evidence="5 6" id="KW-0472">Membrane</keyword>
<protein>
    <submittedName>
        <fullName evidence="7">MFS transporter</fullName>
    </submittedName>
</protein>
<feature type="transmembrane region" description="Helical" evidence="6">
    <location>
        <begin position="386"/>
        <end position="418"/>
    </location>
</feature>
<organism evidence="7 8">
    <name type="scientific">Amycolatopsis echigonensis</name>
    <dbReference type="NCBI Taxonomy" id="2576905"/>
    <lineage>
        <taxon>Bacteria</taxon>
        <taxon>Bacillati</taxon>
        <taxon>Actinomycetota</taxon>
        <taxon>Actinomycetes</taxon>
        <taxon>Pseudonocardiales</taxon>
        <taxon>Pseudonocardiaceae</taxon>
        <taxon>Amycolatopsis</taxon>
    </lineage>
</organism>
<feature type="transmembrane region" description="Helical" evidence="6">
    <location>
        <begin position="247"/>
        <end position="268"/>
    </location>
</feature>
<keyword evidence="2" id="KW-1003">Cell membrane</keyword>
<dbReference type="PANTHER" id="PTHR23513">
    <property type="entry name" value="INTEGRAL MEMBRANE EFFLUX PROTEIN-RELATED"/>
    <property type="match status" value="1"/>
</dbReference>
<gene>
    <name evidence="7" type="ORF">ATK30_0374</name>
</gene>
<dbReference type="EMBL" id="PJMY01000002">
    <property type="protein sequence ID" value="PKV99407.1"/>
    <property type="molecule type" value="Genomic_DNA"/>
</dbReference>
<dbReference type="Pfam" id="PF07690">
    <property type="entry name" value="MFS_1"/>
    <property type="match status" value="1"/>
</dbReference>
<proteinExistence type="predicted"/>